<feature type="transmembrane region" description="Helical" evidence="1">
    <location>
        <begin position="175"/>
        <end position="194"/>
    </location>
</feature>
<evidence type="ECO:0008006" key="4">
    <source>
        <dbReference type="Google" id="ProtNLM"/>
    </source>
</evidence>
<gene>
    <name evidence="2" type="ORF">FRY74_04740</name>
</gene>
<feature type="transmembrane region" description="Helical" evidence="1">
    <location>
        <begin position="206"/>
        <end position="227"/>
    </location>
</feature>
<reference evidence="2 3" key="1">
    <citation type="submission" date="2019-08" db="EMBL/GenBank/DDBJ databases">
        <title>Genome of Vicingus serpentipes NCIMB 15042.</title>
        <authorList>
            <person name="Bowman J.P."/>
        </authorList>
    </citation>
    <scope>NUCLEOTIDE SEQUENCE [LARGE SCALE GENOMIC DNA]</scope>
    <source>
        <strain evidence="2 3">NCIMB 15042</strain>
    </source>
</reference>
<keyword evidence="1" id="KW-1133">Transmembrane helix</keyword>
<feature type="transmembrane region" description="Helical" evidence="1">
    <location>
        <begin position="81"/>
        <end position="102"/>
    </location>
</feature>
<dbReference type="OrthoDB" id="7446256at2"/>
<feature type="transmembrane region" description="Helical" evidence="1">
    <location>
        <begin position="114"/>
        <end position="135"/>
    </location>
</feature>
<keyword evidence="3" id="KW-1185">Reference proteome</keyword>
<dbReference type="Proteomes" id="UP000321721">
    <property type="component" value="Unassembled WGS sequence"/>
</dbReference>
<organism evidence="2 3">
    <name type="scientific">Vicingus serpentipes</name>
    <dbReference type="NCBI Taxonomy" id="1926625"/>
    <lineage>
        <taxon>Bacteria</taxon>
        <taxon>Pseudomonadati</taxon>
        <taxon>Bacteroidota</taxon>
        <taxon>Flavobacteriia</taxon>
        <taxon>Flavobacteriales</taxon>
        <taxon>Vicingaceae</taxon>
        <taxon>Vicingus</taxon>
    </lineage>
</organism>
<proteinExistence type="predicted"/>
<name>A0A5C6RUA5_9FLAO</name>
<accession>A0A5C6RUA5</accession>
<comment type="caution">
    <text evidence="2">The sequence shown here is derived from an EMBL/GenBank/DDBJ whole genome shotgun (WGS) entry which is preliminary data.</text>
</comment>
<feature type="transmembrane region" description="Helical" evidence="1">
    <location>
        <begin position="147"/>
        <end position="169"/>
    </location>
</feature>
<sequence length="233" mass="26993">MKKCSVCNNTLKGKFCEKCGQKYTAKKLTFSNLFSDLISSLTDVEKNVFLNIYSIVRHPKIVINNFWNGYRNYYYKPGKMLFYFITIAGISSFLLGQTLFGLTFSTDSFFSESFVFAIVFFPILSLSSFLTYRKYKRSFIEHIASTVYLISTFGIIILIIENILIYFSLVKQENLIWIIILITSILFWNSILFTPSKKIAKLFFNFFIELIVLAVIISVLVLIMYFTGAMTLN</sequence>
<evidence type="ECO:0000256" key="1">
    <source>
        <dbReference type="SAM" id="Phobius"/>
    </source>
</evidence>
<evidence type="ECO:0000313" key="3">
    <source>
        <dbReference type="Proteomes" id="UP000321721"/>
    </source>
</evidence>
<protein>
    <recommendedName>
        <fullName evidence="4">DUF3667 domain-containing protein</fullName>
    </recommendedName>
</protein>
<evidence type="ECO:0000313" key="2">
    <source>
        <dbReference type="EMBL" id="TXB65881.1"/>
    </source>
</evidence>
<keyword evidence="1" id="KW-0812">Transmembrane</keyword>
<dbReference type="EMBL" id="VOOS01000002">
    <property type="protein sequence ID" value="TXB65881.1"/>
    <property type="molecule type" value="Genomic_DNA"/>
</dbReference>
<keyword evidence="1" id="KW-0472">Membrane</keyword>
<dbReference type="RefSeq" id="WP_147099143.1">
    <property type="nucleotide sequence ID" value="NZ_VOOS01000002.1"/>
</dbReference>
<dbReference type="AlphaFoldDB" id="A0A5C6RUA5"/>